<dbReference type="Gene3D" id="3.40.50.1820">
    <property type="entry name" value="alpha/beta hydrolase"/>
    <property type="match status" value="1"/>
</dbReference>
<sequence length="284" mass="29097">MRLSAPTGRLLAAARHACLGALVLAPLAAPAALACGLDSDCPLGNRSYRIVAPPGADAANPVGAIIFAHGYRGDAAGVMSNPGVTTLAAQLGVALVAAQAAGPEWNIPNIPSDDALDDVDELAYFDALAADIVARFPIDPSRIMVAGFSSGAMMAWHLACHRGTAFAGFAPLSGTFWSPLPGTCPAPAGKLIHFHGRDDQMVPLHGRPIKDARQGDVIAALALIAGPDGIHPGPAVREGDLACARLNEAVGRLLELCLFDGGHAFRPADLARAARLIGIARPAN</sequence>
<dbReference type="InterPro" id="IPR050955">
    <property type="entry name" value="Plant_Biomass_Hydrol_Est"/>
</dbReference>
<keyword evidence="2" id="KW-0378">Hydrolase</keyword>
<dbReference type="SUPFAM" id="SSF53474">
    <property type="entry name" value="alpha/beta-Hydrolases"/>
    <property type="match status" value="1"/>
</dbReference>
<evidence type="ECO:0000313" key="5">
    <source>
        <dbReference type="EMBL" id="MBK0397682.1"/>
    </source>
</evidence>
<name>A0A8J7S9F1_9RHOB</name>
<feature type="domain" description="Phospholipase/carboxylesterase/thioesterase" evidence="4">
    <location>
        <begin position="137"/>
        <end position="205"/>
    </location>
</feature>
<dbReference type="EMBL" id="JAEHHL010000001">
    <property type="protein sequence ID" value="MBK0397682.1"/>
    <property type="molecule type" value="Genomic_DNA"/>
</dbReference>
<organism evidence="5 6">
    <name type="scientific">Thermohalobaculum xanthum</name>
    <dbReference type="NCBI Taxonomy" id="2753746"/>
    <lineage>
        <taxon>Bacteria</taxon>
        <taxon>Pseudomonadati</taxon>
        <taxon>Pseudomonadota</taxon>
        <taxon>Alphaproteobacteria</taxon>
        <taxon>Rhodobacterales</taxon>
        <taxon>Paracoccaceae</taxon>
        <taxon>Thermohalobaculum</taxon>
    </lineage>
</organism>
<dbReference type="InterPro" id="IPR003140">
    <property type="entry name" value="PLipase/COase/thioEstase"/>
</dbReference>
<gene>
    <name evidence="5" type="ORF">H0I76_00630</name>
</gene>
<dbReference type="Proteomes" id="UP000655420">
    <property type="component" value="Unassembled WGS sequence"/>
</dbReference>
<dbReference type="AlphaFoldDB" id="A0A8J7S9F1"/>
<dbReference type="RefSeq" id="WP_200605691.1">
    <property type="nucleotide sequence ID" value="NZ_JAEHHL010000001.1"/>
</dbReference>
<dbReference type="InterPro" id="IPR029058">
    <property type="entry name" value="AB_hydrolase_fold"/>
</dbReference>
<accession>A0A8J7S9F1</accession>
<evidence type="ECO:0000256" key="2">
    <source>
        <dbReference type="ARBA" id="ARBA00022801"/>
    </source>
</evidence>
<comment type="caution">
    <text evidence="5">The sequence shown here is derived from an EMBL/GenBank/DDBJ whole genome shotgun (WGS) entry which is preliminary data.</text>
</comment>
<dbReference type="GO" id="GO:0016787">
    <property type="term" value="F:hydrolase activity"/>
    <property type="evidence" value="ECO:0007669"/>
    <property type="project" value="UniProtKB-KW"/>
</dbReference>
<evidence type="ECO:0000313" key="6">
    <source>
        <dbReference type="Proteomes" id="UP000655420"/>
    </source>
</evidence>
<feature type="signal peptide" evidence="3">
    <location>
        <begin position="1"/>
        <end position="34"/>
    </location>
</feature>
<protein>
    <submittedName>
        <fullName evidence="5">Polyhydroxybutyrate depolymerase</fullName>
    </submittedName>
</protein>
<proteinExistence type="predicted"/>
<feature type="chain" id="PRO_5035201268" evidence="3">
    <location>
        <begin position="35"/>
        <end position="284"/>
    </location>
</feature>
<dbReference type="PROSITE" id="PS51257">
    <property type="entry name" value="PROKAR_LIPOPROTEIN"/>
    <property type="match status" value="1"/>
</dbReference>
<dbReference type="PANTHER" id="PTHR43037:SF5">
    <property type="entry name" value="FERULOYL ESTERASE"/>
    <property type="match status" value="1"/>
</dbReference>
<evidence type="ECO:0000256" key="3">
    <source>
        <dbReference type="SAM" id="SignalP"/>
    </source>
</evidence>
<keyword evidence="1 3" id="KW-0732">Signal</keyword>
<keyword evidence="6" id="KW-1185">Reference proteome</keyword>
<evidence type="ECO:0000259" key="4">
    <source>
        <dbReference type="Pfam" id="PF02230"/>
    </source>
</evidence>
<evidence type="ECO:0000256" key="1">
    <source>
        <dbReference type="ARBA" id="ARBA00022729"/>
    </source>
</evidence>
<reference evidence="5" key="1">
    <citation type="submission" date="2020-12" db="EMBL/GenBank/DDBJ databases">
        <title>Bacterial taxonomy.</title>
        <authorList>
            <person name="Pan X."/>
        </authorList>
    </citation>
    <scope>NUCLEOTIDE SEQUENCE</scope>
    <source>
        <strain evidence="5">M0105</strain>
    </source>
</reference>
<dbReference type="PANTHER" id="PTHR43037">
    <property type="entry name" value="UNNAMED PRODUCT-RELATED"/>
    <property type="match status" value="1"/>
</dbReference>
<dbReference type="Pfam" id="PF02230">
    <property type="entry name" value="Abhydrolase_2"/>
    <property type="match status" value="1"/>
</dbReference>